<protein>
    <submittedName>
        <fullName evidence="8">Mu homology domain-containing protein</fullName>
    </submittedName>
</protein>
<evidence type="ECO:0000256" key="6">
    <source>
        <dbReference type="SAM" id="MobiDB-lite"/>
    </source>
</evidence>
<dbReference type="AlphaFoldDB" id="A0AAD9L720"/>
<dbReference type="GO" id="GO:0006886">
    <property type="term" value="P:intracellular protein transport"/>
    <property type="evidence" value="ECO:0007669"/>
    <property type="project" value="UniProtKB-UniRule"/>
</dbReference>
<dbReference type="InterPro" id="IPR011012">
    <property type="entry name" value="Longin-like_dom_sf"/>
</dbReference>
<name>A0AAD9L720_PAPLA</name>
<keyword evidence="4" id="KW-0472">Membrane</keyword>
<dbReference type="Proteomes" id="UP001182556">
    <property type="component" value="Unassembled WGS sequence"/>
</dbReference>
<dbReference type="CDD" id="cd14837">
    <property type="entry name" value="AP3_Mu_N"/>
    <property type="match status" value="1"/>
</dbReference>
<evidence type="ECO:0000313" key="9">
    <source>
        <dbReference type="Proteomes" id="UP001182556"/>
    </source>
</evidence>
<dbReference type="PRINTS" id="PR00314">
    <property type="entry name" value="CLATHRINADPT"/>
</dbReference>
<comment type="subcellular location">
    <subcellularLocation>
        <location evidence="1">Endomembrane system</location>
    </subcellularLocation>
</comment>
<feature type="region of interest" description="Disordered" evidence="6">
    <location>
        <begin position="329"/>
        <end position="362"/>
    </location>
</feature>
<accession>A0AAD9L720</accession>
<evidence type="ECO:0000256" key="1">
    <source>
        <dbReference type="ARBA" id="ARBA00004308"/>
    </source>
</evidence>
<dbReference type="SUPFAM" id="SSF49447">
    <property type="entry name" value="Second domain of Mu2 adaptin subunit (ap50) of ap2 adaptor"/>
    <property type="match status" value="1"/>
</dbReference>
<keyword evidence="3 5" id="KW-0653">Protein transport</keyword>
<dbReference type="InterPro" id="IPR050431">
    <property type="entry name" value="Adaptor_comp_med_subunit"/>
</dbReference>
<dbReference type="EMBL" id="JAODAN010000004">
    <property type="protein sequence ID" value="KAK1924909.1"/>
    <property type="molecule type" value="Genomic_DNA"/>
</dbReference>
<evidence type="ECO:0000259" key="7">
    <source>
        <dbReference type="PROSITE" id="PS51072"/>
    </source>
</evidence>
<evidence type="ECO:0000256" key="3">
    <source>
        <dbReference type="ARBA" id="ARBA00022927"/>
    </source>
</evidence>
<dbReference type="InterPro" id="IPR036168">
    <property type="entry name" value="AP2_Mu_C_sf"/>
</dbReference>
<organism evidence="8 9">
    <name type="scientific">Papiliotrema laurentii</name>
    <name type="common">Cryptococcus laurentii</name>
    <dbReference type="NCBI Taxonomy" id="5418"/>
    <lineage>
        <taxon>Eukaryota</taxon>
        <taxon>Fungi</taxon>
        <taxon>Dikarya</taxon>
        <taxon>Basidiomycota</taxon>
        <taxon>Agaricomycotina</taxon>
        <taxon>Tremellomycetes</taxon>
        <taxon>Tremellales</taxon>
        <taxon>Rhynchogastremaceae</taxon>
        <taxon>Papiliotrema</taxon>
    </lineage>
</organism>
<dbReference type="GO" id="GO:0016192">
    <property type="term" value="P:vesicle-mediated transport"/>
    <property type="evidence" value="ECO:0007669"/>
    <property type="project" value="InterPro"/>
</dbReference>
<proteinExistence type="inferred from homology"/>
<dbReference type="CDD" id="cd09252">
    <property type="entry name" value="AP-3_Mu3_Cterm"/>
    <property type="match status" value="1"/>
</dbReference>
<evidence type="ECO:0000256" key="5">
    <source>
        <dbReference type="PIRNR" id="PIRNR005992"/>
    </source>
</evidence>
<comment type="similarity">
    <text evidence="5">Belongs to the adaptor complexes medium subunit family.</text>
</comment>
<reference evidence="8" key="1">
    <citation type="submission" date="2023-02" db="EMBL/GenBank/DDBJ databases">
        <title>Identification and recombinant expression of a fungal hydrolase from Papiliotrema laurentii that hydrolyzes apple cutin and clears colloidal polyester polyurethane.</title>
        <authorList>
            <consortium name="DOE Joint Genome Institute"/>
            <person name="Roman V.A."/>
            <person name="Bojanowski C."/>
            <person name="Crable B.R."/>
            <person name="Wagner D.N."/>
            <person name="Hung C.S."/>
            <person name="Nadeau L.J."/>
            <person name="Schratz L."/>
            <person name="Haridas S."/>
            <person name="Pangilinan J."/>
            <person name="Lipzen A."/>
            <person name="Na H."/>
            <person name="Yan M."/>
            <person name="Ng V."/>
            <person name="Grigoriev I.V."/>
            <person name="Spatafora J.W."/>
            <person name="Barlow D."/>
            <person name="Biffinger J."/>
            <person name="Kelley-Loughnane N."/>
            <person name="Varaljay V.A."/>
            <person name="Crookes-Goodson W.J."/>
        </authorList>
    </citation>
    <scope>NUCLEOTIDE SEQUENCE</scope>
    <source>
        <strain evidence="8">5307AH</strain>
    </source>
</reference>
<dbReference type="InterPro" id="IPR028565">
    <property type="entry name" value="MHD"/>
</dbReference>
<dbReference type="Gene3D" id="2.60.40.1170">
    <property type="entry name" value="Mu homology domain, subdomain B"/>
    <property type="match status" value="2"/>
</dbReference>
<dbReference type="PROSITE" id="PS51072">
    <property type="entry name" value="MHD"/>
    <property type="match status" value="1"/>
</dbReference>
<keyword evidence="9" id="KW-1185">Reference proteome</keyword>
<dbReference type="Pfam" id="PF00928">
    <property type="entry name" value="Adap_comp_sub"/>
    <property type="match status" value="1"/>
</dbReference>
<sequence length="453" mass="49925">MTRIDGLIILDTNGKPLITSHFPLHPPSYPSVHIDTYNHALKKARAEAKELEPVIWVQTLVRGGMAGAGLCHLEREGLRYLVPVGQEVNPLFAFSFLDAFLATLKDYLGEVTETSIKDNFDIVYMLIEETLDEGHPMTMETAMLKDIVLPPTLMRKILNVAGVPGIQSPASAPFTAPIPWRRQGVRHTNNEIYFDIEESLDAILDRKGNVLASATWGKINSNSKLTGNPDLLLTFANPDIMSNCAFHPCIRYNKWEKNRSLSFIPPDGRFLLLEYEANAKAQLPLSVKVGLLIEPNGGKFSLMITSRITHHAVEDIVVSMDLGRGATSVSATATGDRRPLGSSIGHGGARRKDESSEGWVGGGTWEFDPNTQMLKWIISSLTATERPASLTGSFVTAEARPTPSPAFNVSFNIPNHCFSGLRVDQLKVLGDVMYKPFKGVRMTAKSGKMEVRW</sequence>
<feature type="domain" description="MHD" evidence="7">
    <location>
        <begin position="189"/>
        <end position="452"/>
    </location>
</feature>
<evidence type="ECO:0000256" key="2">
    <source>
        <dbReference type="ARBA" id="ARBA00022448"/>
    </source>
</evidence>
<evidence type="ECO:0000313" key="8">
    <source>
        <dbReference type="EMBL" id="KAK1924909.1"/>
    </source>
</evidence>
<dbReference type="Gene3D" id="3.30.450.60">
    <property type="match status" value="1"/>
</dbReference>
<evidence type="ECO:0000256" key="4">
    <source>
        <dbReference type="ARBA" id="ARBA00023136"/>
    </source>
</evidence>
<dbReference type="GO" id="GO:0030131">
    <property type="term" value="C:clathrin adaptor complex"/>
    <property type="evidence" value="ECO:0007669"/>
    <property type="project" value="UniProtKB-UniRule"/>
</dbReference>
<dbReference type="PANTHER" id="PTHR10529">
    <property type="entry name" value="AP COMPLEX SUBUNIT MU"/>
    <property type="match status" value="1"/>
</dbReference>
<keyword evidence="2 5" id="KW-0813">Transport</keyword>
<comment type="caution">
    <text evidence="8">The sequence shown here is derived from an EMBL/GenBank/DDBJ whole genome shotgun (WGS) entry which is preliminary data.</text>
</comment>
<dbReference type="GO" id="GO:0012505">
    <property type="term" value="C:endomembrane system"/>
    <property type="evidence" value="ECO:0007669"/>
    <property type="project" value="UniProtKB-SubCell"/>
</dbReference>
<gene>
    <name evidence="8" type="ORF">DB88DRAFT_487305</name>
</gene>
<dbReference type="SUPFAM" id="SSF64356">
    <property type="entry name" value="SNARE-like"/>
    <property type="match status" value="1"/>
</dbReference>
<dbReference type="InterPro" id="IPR018240">
    <property type="entry name" value="Clathrin_mu_CS"/>
</dbReference>
<dbReference type="PROSITE" id="PS00991">
    <property type="entry name" value="CLAT_ADAPTOR_M_2"/>
    <property type="match status" value="1"/>
</dbReference>
<dbReference type="PIRSF" id="PIRSF005992">
    <property type="entry name" value="Clathrin_mu"/>
    <property type="match status" value="1"/>
</dbReference>
<dbReference type="InterPro" id="IPR001392">
    <property type="entry name" value="Clathrin_mu"/>
</dbReference>